<comment type="caution">
    <text evidence="1">The sequence shown here is derived from an EMBL/GenBank/DDBJ whole genome shotgun (WGS) entry which is preliminary data.</text>
</comment>
<evidence type="ECO:0000313" key="2">
    <source>
        <dbReference type="Proteomes" id="UP000052167"/>
    </source>
</evidence>
<dbReference type="Proteomes" id="UP000052167">
    <property type="component" value="Unassembled WGS sequence"/>
</dbReference>
<accession>A0A922P4R9</accession>
<sequence length="64" mass="6838">MADRARYRHASGALLNHEAKSADLASASGISFASCLVSAMSRRRPEPPASWAAARLVRQAANWA</sequence>
<proteinExistence type="predicted"/>
<gene>
    <name evidence="1" type="ORF">GV68_20915</name>
</gene>
<reference evidence="1 2" key="1">
    <citation type="submission" date="2014-06" db="EMBL/GenBank/DDBJ databases">
        <title>Rhizobium pelagicum/R2-400B4.</title>
        <authorList>
            <person name="Kimes N.E."/>
            <person name="Lopez-Perez M."/>
        </authorList>
    </citation>
    <scope>NUCLEOTIDE SEQUENCE [LARGE SCALE GENOMIC DNA]</scope>
    <source>
        <strain evidence="1 2">R2-400B4</strain>
    </source>
</reference>
<protein>
    <submittedName>
        <fullName evidence="1">Uncharacterized protein</fullName>
    </submittedName>
</protein>
<dbReference type="EMBL" id="JOKJ01000005">
    <property type="protein sequence ID" value="KEQ09815.1"/>
    <property type="molecule type" value="Genomic_DNA"/>
</dbReference>
<dbReference type="PROSITE" id="PS51257">
    <property type="entry name" value="PROKAR_LIPOPROTEIN"/>
    <property type="match status" value="1"/>
</dbReference>
<keyword evidence="2" id="KW-1185">Reference proteome</keyword>
<dbReference type="AlphaFoldDB" id="A0A922P4R9"/>
<organism evidence="1 2">
    <name type="scientific">Pseudorhizobium pelagicum</name>
    <dbReference type="NCBI Taxonomy" id="1509405"/>
    <lineage>
        <taxon>Bacteria</taxon>
        <taxon>Pseudomonadati</taxon>
        <taxon>Pseudomonadota</taxon>
        <taxon>Alphaproteobacteria</taxon>
        <taxon>Hyphomicrobiales</taxon>
        <taxon>Rhizobiaceae</taxon>
        <taxon>Rhizobium/Agrobacterium group</taxon>
        <taxon>Pseudorhizobium</taxon>
    </lineage>
</organism>
<name>A0A922P4R9_9HYPH</name>
<evidence type="ECO:0000313" key="1">
    <source>
        <dbReference type="EMBL" id="KEQ09815.1"/>
    </source>
</evidence>